<sequence>NNLKLERLNSAIIPQGLIIPVQPSITLCGDAAGLTKPWSGGGVVWDLIAADILLKNFPDFLRYQKEIKKFFLPKIIFSKILTSIVYFLGFKMPWLLPRNIKIESDFLSRRI</sequence>
<keyword evidence="1" id="KW-0812">Transmembrane</keyword>
<keyword evidence="1" id="KW-0472">Membrane</keyword>
<accession>A0A2H0FI23</accession>
<feature type="non-terminal residue" evidence="2">
    <location>
        <position position="1"/>
    </location>
</feature>
<gene>
    <name evidence="2" type="ORF">COW72_02015</name>
</gene>
<keyword evidence="1" id="KW-1133">Transmembrane helix</keyword>
<evidence type="ECO:0000313" key="2">
    <source>
        <dbReference type="EMBL" id="PIQ06344.1"/>
    </source>
</evidence>
<proteinExistence type="predicted"/>
<dbReference type="AlphaFoldDB" id="A0A2H0FI23"/>
<reference evidence="2 3" key="1">
    <citation type="submission" date="2017-09" db="EMBL/GenBank/DDBJ databases">
        <title>Depth-based differentiation of microbial function through sediment-hosted aquifers and enrichment of novel symbionts in the deep terrestrial subsurface.</title>
        <authorList>
            <person name="Probst A.J."/>
            <person name="Ladd B."/>
            <person name="Jarett J.K."/>
            <person name="Geller-Mcgrath D.E."/>
            <person name="Sieber C.M."/>
            <person name="Emerson J.B."/>
            <person name="Anantharaman K."/>
            <person name="Thomas B.C."/>
            <person name="Malmstrom R."/>
            <person name="Stieglmeier M."/>
            <person name="Klingl A."/>
            <person name="Woyke T."/>
            <person name="Ryan C.M."/>
            <person name="Banfield J.F."/>
        </authorList>
    </citation>
    <scope>NUCLEOTIDE SEQUENCE [LARGE SCALE GENOMIC DNA]</scope>
    <source>
        <strain evidence="2">CG18_big_fil_WC_8_21_14_2_50_37_10</strain>
    </source>
</reference>
<organism evidence="2 3">
    <name type="scientific">Candidatus Nealsonbacteria bacterium CG18_big_fil_WC_8_21_14_2_50_37_10</name>
    <dbReference type="NCBI Taxonomy" id="1974717"/>
    <lineage>
        <taxon>Bacteria</taxon>
        <taxon>Candidatus Nealsoniibacteriota</taxon>
    </lineage>
</organism>
<dbReference type="EMBL" id="PCUC01000112">
    <property type="protein sequence ID" value="PIQ06344.1"/>
    <property type="molecule type" value="Genomic_DNA"/>
</dbReference>
<evidence type="ECO:0008006" key="4">
    <source>
        <dbReference type="Google" id="ProtNLM"/>
    </source>
</evidence>
<evidence type="ECO:0000256" key="1">
    <source>
        <dbReference type="SAM" id="Phobius"/>
    </source>
</evidence>
<name>A0A2H0FI23_9BACT</name>
<dbReference type="Proteomes" id="UP000230778">
    <property type="component" value="Unassembled WGS sequence"/>
</dbReference>
<protein>
    <recommendedName>
        <fullName evidence="4">FAD-binding domain-containing protein</fullName>
    </recommendedName>
</protein>
<comment type="caution">
    <text evidence="2">The sequence shown here is derived from an EMBL/GenBank/DDBJ whole genome shotgun (WGS) entry which is preliminary data.</text>
</comment>
<feature type="transmembrane region" description="Helical" evidence="1">
    <location>
        <begin position="70"/>
        <end position="89"/>
    </location>
</feature>
<evidence type="ECO:0000313" key="3">
    <source>
        <dbReference type="Proteomes" id="UP000230778"/>
    </source>
</evidence>